<keyword evidence="3" id="KW-1185">Reference proteome</keyword>
<proteinExistence type="predicted"/>
<dbReference type="InterPro" id="IPR036047">
    <property type="entry name" value="F-box-like_dom_sf"/>
</dbReference>
<dbReference type="GO" id="GO:0045087">
    <property type="term" value="P:innate immune response"/>
    <property type="evidence" value="ECO:0007669"/>
    <property type="project" value="TreeGrafter"/>
</dbReference>
<dbReference type="Pfam" id="PF01827">
    <property type="entry name" value="FTH"/>
    <property type="match status" value="1"/>
</dbReference>
<gene>
    <name evidence="2" type="primary">Cnig_chr_V.g21270</name>
    <name evidence="2" type="ORF">B9Z55_021270</name>
</gene>
<dbReference type="InterPro" id="IPR001810">
    <property type="entry name" value="F-box_dom"/>
</dbReference>
<evidence type="ECO:0000313" key="2">
    <source>
        <dbReference type="EMBL" id="PIC29803.1"/>
    </source>
</evidence>
<comment type="caution">
    <text evidence="2">The sequence shown here is derived from an EMBL/GenBank/DDBJ whole genome shotgun (WGS) entry which is preliminary data.</text>
</comment>
<dbReference type="PROSITE" id="PS50181">
    <property type="entry name" value="FBOX"/>
    <property type="match status" value="1"/>
</dbReference>
<dbReference type="InterPro" id="IPR002900">
    <property type="entry name" value="DUF38/FTH_CAE_spp"/>
</dbReference>
<dbReference type="Proteomes" id="UP000230233">
    <property type="component" value="Chromosome V"/>
</dbReference>
<evidence type="ECO:0000259" key="1">
    <source>
        <dbReference type="PROSITE" id="PS50181"/>
    </source>
</evidence>
<accession>A0A2G5TRD6</accession>
<dbReference type="CDD" id="cd22150">
    <property type="entry name" value="F-box_CeFBXA-like"/>
    <property type="match status" value="1"/>
</dbReference>
<dbReference type="Pfam" id="PF00646">
    <property type="entry name" value="F-box"/>
    <property type="match status" value="1"/>
</dbReference>
<organism evidence="2 3">
    <name type="scientific">Caenorhabditis nigoni</name>
    <dbReference type="NCBI Taxonomy" id="1611254"/>
    <lineage>
        <taxon>Eukaryota</taxon>
        <taxon>Metazoa</taxon>
        <taxon>Ecdysozoa</taxon>
        <taxon>Nematoda</taxon>
        <taxon>Chromadorea</taxon>
        <taxon>Rhabditida</taxon>
        <taxon>Rhabditina</taxon>
        <taxon>Rhabditomorpha</taxon>
        <taxon>Rhabditoidea</taxon>
        <taxon>Rhabditidae</taxon>
        <taxon>Peloderinae</taxon>
        <taxon>Caenorhabditis</taxon>
    </lineage>
</organism>
<name>A0A2G5TRD6_9PELO</name>
<dbReference type="AlphaFoldDB" id="A0A2G5TRD6"/>
<reference evidence="3" key="1">
    <citation type="submission" date="2017-10" db="EMBL/GenBank/DDBJ databases">
        <title>Rapid genome shrinkage in a self-fertile nematode reveals novel sperm competition proteins.</title>
        <authorList>
            <person name="Yin D."/>
            <person name="Schwarz E.M."/>
            <person name="Thomas C.G."/>
            <person name="Felde R.L."/>
            <person name="Korf I.F."/>
            <person name="Cutter A.D."/>
            <person name="Schartner C.M."/>
            <person name="Ralston E.J."/>
            <person name="Meyer B.J."/>
            <person name="Haag E.S."/>
        </authorList>
    </citation>
    <scope>NUCLEOTIDE SEQUENCE [LARGE SCALE GENOMIC DNA]</scope>
    <source>
        <strain evidence="3">JU1422</strain>
    </source>
</reference>
<dbReference type="PANTHER" id="PTHR23015:SF4">
    <property type="entry name" value="DUF38 DOMAIN-CONTAINING PROTEIN-RELATED"/>
    <property type="match status" value="1"/>
</dbReference>
<dbReference type="InterPro" id="IPR040161">
    <property type="entry name" value="FB224"/>
</dbReference>
<dbReference type="SMART" id="SM00256">
    <property type="entry name" value="FBOX"/>
    <property type="match status" value="1"/>
</dbReference>
<dbReference type="SUPFAM" id="SSF81383">
    <property type="entry name" value="F-box domain"/>
    <property type="match status" value="1"/>
</dbReference>
<evidence type="ECO:0000313" key="3">
    <source>
        <dbReference type="Proteomes" id="UP000230233"/>
    </source>
</evidence>
<dbReference type="PANTHER" id="PTHR23015">
    <property type="entry name" value="UNCHARACTERIZED C.ELEGANS PROTEIN"/>
    <property type="match status" value="1"/>
</dbReference>
<dbReference type="EMBL" id="PDUG01000005">
    <property type="protein sequence ID" value="PIC29803.1"/>
    <property type="molecule type" value="Genomic_DNA"/>
</dbReference>
<sequence>MSSLSKMPELVLENIIGFSDFRSVLTLRQVCRDFRNFIDDLNDSKLPDSKFTKIEIISEKNENKIILDFFHSKKSFDCIEYSEMENSRKFQEKMTNLENSNIVDVVIQDLKLILKFQKSNLEFLSFCFADFQLQKDSSIHNLPIKLRNILHESNQKIKAKKFTIKAHNQSQIMSVPPFADPETLEFIDLHSFDDDKKIQYDEIIKTEQWKKAQMFRSEFHLLNLNVEDICHFSPCILTTNRITARDLDFLKKTYIRSSKFNFSIFELKNFNENDEISNLWGPAFSVESKLHWYFRMKNCEEKILHMEIFLARYFKCYIIEMNHVHNGAIVHDYNEN</sequence>
<protein>
    <recommendedName>
        <fullName evidence="1">F-box domain-containing protein</fullName>
    </recommendedName>
</protein>
<feature type="domain" description="F-box" evidence="1">
    <location>
        <begin position="1"/>
        <end position="54"/>
    </location>
</feature>